<sequence>MSDDEVDHELIALLRKSLGIGGGAANPGAAETKVLENSQYVFDNAIDVALDPTKTKEAAETIWSQMQKKEYTTSSWSEHELHPKTKDENTVDFIFTMDLLNFSFWSAETSEKRFAIEYQGKKWTGYWSLVAALQRALDEGIEITNPEFWANEEECTEELLRHVFRSATAEEMPLLQERLECLREAGRVLCNDFDGSFTNCIYSANHSAAALVNLLAESFSCFRDEAIFQGRRVRLYKRAQILVADLWACFDGESYGEFHDIDKITMFADYRIPQMLHYLGCIKYSPPLETRIRKHEDIPSGSNFEIELRATSIWCIELIKREIELKHPEVKSAKTNGHSDSNGISKPNGHSRGPSQNSNGHPIDSQGQPSGLFRRHSRHSSASNARPGTGVGINAILIDFFLYDTMKELENDGQETIPHHRTRSIWY</sequence>
<feature type="region of interest" description="Disordered" evidence="7">
    <location>
        <begin position="330"/>
        <end position="388"/>
    </location>
</feature>
<keyword evidence="1 6" id="KW-0378">Hydrolase</keyword>
<dbReference type="GO" id="GO:0016787">
    <property type="term" value="F:hydrolase activity"/>
    <property type="evidence" value="ECO:0007669"/>
    <property type="project" value="UniProtKB-KW"/>
</dbReference>
<evidence type="ECO:0000256" key="2">
    <source>
        <dbReference type="ARBA" id="ARBA00035119"/>
    </source>
</evidence>
<dbReference type="RefSeq" id="XP_040664484.1">
    <property type="nucleotide sequence ID" value="XM_040816851.1"/>
</dbReference>
<evidence type="ECO:0000256" key="7">
    <source>
        <dbReference type="SAM" id="MobiDB-lite"/>
    </source>
</evidence>
<organism evidence="8 9">
    <name type="scientific">Aspergillus versicolor CBS 583.65</name>
    <dbReference type="NCBI Taxonomy" id="1036611"/>
    <lineage>
        <taxon>Eukaryota</taxon>
        <taxon>Fungi</taxon>
        <taxon>Dikarya</taxon>
        <taxon>Ascomycota</taxon>
        <taxon>Pezizomycotina</taxon>
        <taxon>Eurotiomycetes</taxon>
        <taxon>Eurotiomycetidae</taxon>
        <taxon>Eurotiales</taxon>
        <taxon>Aspergillaceae</taxon>
        <taxon>Aspergillus</taxon>
        <taxon>Aspergillus subgen. Nidulantes</taxon>
    </lineage>
</organism>
<keyword evidence="9" id="KW-1185">Reference proteome</keyword>
<dbReference type="InterPro" id="IPR019438">
    <property type="entry name" value="Q_salvage"/>
</dbReference>
<accession>A0A1L9PB28</accession>
<comment type="similarity">
    <text evidence="2 6">Belongs to the QNG1 protein family.</text>
</comment>
<dbReference type="EC" id="3.2.2.-" evidence="6"/>
<evidence type="ECO:0000256" key="1">
    <source>
        <dbReference type="ARBA" id="ARBA00022801"/>
    </source>
</evidence>
<dbReference type="STRING" id="1036611.A0A1L9PB28"/>
<dbReference type="OrthoDB" id="416777at2759"/>
<feature type="compositionally biased region" description="Polar residues" evidence="7">
    <location>
        <begin position="333"/>
        <end position="345"/>
    </location>
</feature>
<dbReference type="PANTHER" id="PTHR21314">
    <property type="entry name" value="QUEUOSINE 5'-PHOSPHATE N-GLYCOSYLASE_HYDROLASE-RELATED"/>
    <property type="match status" value="1"/>
</dbReference>
<dbReference type="GO" id="GO:0006400">
    <property type="term" value="P:tRNA modification"/>
    <property type="evidence" value="ECO:0007669"/>
    <property type="project" value="TreeGrafter"/>
</dbReference>
<dbReference type="VEuPathDB" id="FungiDB:ASPVEDRAFT_80359"/>
<reference evidence="9" key="1">
    <citation type="journal article" date="2017" name="Genome Biol.">
        <title>Comparative genomics reveals high biological diversity and specific adaptations in the industrially and medically important fungal genus Aspergillus.</title>
        <authorList>
            <person name="de Vries R.P."/>
            <person name="Riley R."/>
            <person name="Wiebenga A."/>
            <person name="Aguilar-Osorio G."/>
            <person name="Amillis S."/>
            <person name="Uchima C.A."/>
            <person name="Anderluh G."/>
            <person name="Asadollahi M."/>
            <person name="Askin M."/>
            <person name="Barry K."/>
            <person name="Battaglia E."/>
            <person name="Bayram O."/>
            <person name="Benocci T."/>
            <person name="Braus-Stromeyer S.A."/>
            <person name="Caldana C."/>
            <person name="Canovas D."/>
            <person name="Cerqueira G.C."/>
            <person name="Chen F."/>
            <person name="Chen W."/>
            <person name="Choi C."/>
            <person name="Clum A."/>
            <person name="Dos Santos R.A."/>
            <person name="Damasio A.R."/>
            <person name="Diallinas G."/>
            <person name="Emri T."/>
            <person name="Fekete E."/>
            <person name="Flipphi M."/>
            <person name="Freyberg S."/>
            <person name="Gallo A."/>
            <person name="Gournas C."/>
            <person name="Habgood R."/>
            <person name="Hainaut M."/>
            <person name="Harispe M.L."/>
            <person name="Henrissat B."/>
            <person name="Hilden K.S."/>
            <person name="Hope R."/>
            <person name="Hossain A."/>
            <person name="Karabika E."/>
            <person name="Karaffa L."/>
            <person name="Karanyi Z."/>
            <person name="Krasevec N."/>
            <person name="Kuo A."/>
            <person name="Kusch H."/>
            <person name="LaButti K."/>
            <person name="Lagendijk E.L."/>
            <person name="Lapidus A."/>
            <person name="Levasseur A."/>
            <person name="Lindquist E."/>
            <person name="Lipzen A."/>
            <person name="Logrieco A.F."/>
            <person name="MacCabe A."/>
            <person name="Maekelae M.R."/>
            <person name="Malavazi I."/>
            <person name="Melin P."/>
            <person name="Meyer V."/>
            <person name="Mielnichuk N."/>
            <person name="Miskei M."/>
            <person name="Molnar A.P."/>
            <person name="Mule G."/>
            <person name="Ngan C.Y."/>
            <person name="Orejas M."/>
            <person name="Orosz E."/>
            <person name="Ouedraogo J.P."/>
            <person name="Overkamp K.M."/>
            <person name="Park H.-S."/>
            <person name="Perrone G."/>
            <person name="Piumi F."/>
            <person name="Punt P.J."/>
            <person name="Ram A.F."/>
            <person name="Ramon A."/>
            <person name="Rauscher S."/>
            <person name="Record E."/>
            <person name="Riano-Pachon D.M."/>
            <person name="Robert V."/>
            <person name="Roehrig J."/>
            <person name="Ruller R."/>
            <person name="Salamov A."/>
            <person name="Salih N.S."/>
            <person name="Samson R.A."/>
            <person name="Sandor E."/>
            <person name="Sanguinetti M."/>
            <person name="Schuetze T."/>
            <person name="Sepcic K."/>
            <person name="Shelest E."/>
            <person name="Sherlock G."/>
            <person name="Sophianopoulou V."/>
            <person name="Squina F.M."/>
            <person name="Sun H."/>
            <person name="Susca A."/>
            <person name="Todd R.B."/>
            <person name="Tsang A."/>
            <person name="Unkles S.E."/>
            <person name="van de Wiele N."/>
            <person name="van Rossen-Uffink D."/>
            <person name="Oliveira J.V."/>
            <person name="Vesth T.C."/>
            <person name="Visser J."/>
            <person name="Yu J.-H."/>
            <person name="Zhou M."/>
            <person name="Andersen M.R."/>
            <person name="Archer D.B."/>
            <person name="Baker S.E."/>
            <person name="Benoit I."/>
            <person name="Brakhage A.A."/>
            <person name="Braus G.H."/>
            <person name="Fischer R."/>
            <person name="Frisvad J.C."/>
            <person name="Goldman G.H."/>
            <person name="Houbraken J."/>
            <person name="Oakley B."/>
            <person name="Pocsi I."/>
            <person name="Scazzocchio C."/>
            <person name="Seiboth B."/>
            <person name="vanKuyk P.A."/>
            <person name="Wortman J."/>
            <person name="Dyer P.S."/>
            <person name="Grigoriev I.V."/>
        </authorList>
    </citation>
    <scope>NUCLEOTIDE SEQUENCE [LARGE SCALE GENOMIC DNA]</scope>
    <source>
        <strain evidence="9">CBS 583.65</strain>
    </source>
</reference>
<dbReference type="EMBL" id="KV878126">
    <property type="protein sequence ID" value="OJI98721.1"/>
    <property type="molecule type" value="Genomic_DNA"/>
</dbReference>
<evidence type="ECO:0000313" key="9">
    <source>
        <dbReference type="Proteomes" id="UP000184073"/>
    </source>
</evidence>
<dbReference type="GeneID" id="63732362"/>
<name>A0A1L9PB28_ASPVE</name>
<comment type="function">
    <text evidence="6">Catalyzes the hydrolysis of queuosine 5'-phosphate, releasing the nucleobase queuine (q). Is required for salvage of queuine from exogenous queuosine (Q) that is imported and then converted to queuosine 5'-phosphate intracellularly.</text>
</comment>
<evidence type="ECO:0000256" key="5">
    <source>
        <dbReference type="ARBA" id="ARBA00048204"/>
    </source>
</evidence>
<dbReference type="PANTHER" id="PTHR21314:SF0">
    <property type="entry name" value="QUEUOSINE 5'-PHOSPHATE N-GLYCOSYLASE_HYDROLASE"/>
    <property type="match status" value="1"/>
</dbReference>
<gene>
    <name evidence="8" type="ORF">ASPVEDRAFT_80359</name>
</gene>
<evidence type="ECO:0000256" key="6">
    <source>
        <dbReference type="RuleBase" id="RU365002"/>
    </source>
</evidence>
<dbReference type="AlphaFoldDB" id="A0A1L9PB28"/>
<evidence type="ECO:0000313" key="8">
    <source>
        <dbReference type="EMBL" id="OJI98721.1"/>
    </source>
</evidence>
<dbReference type="Pfam" id="PF10343">
    <property type="entry name" value="Q_salvage"/>
    <property type="match status" value="1"/>
</dbReference>
<evidence type="ECO:0000256" key="4">
    <source>
        <dbReference type="ARBA" id="ARBA00035393"/>
    </source>
</evidence>
<feature type="compositionally biased region" description="Polar residues" evidence="7">
    <location>
        <begin position="353"/>
        <end position="369"/>
    </location>
</feature>
<protein>
    <recommendedName>
        <fullName evidence="3 6">Queuosine 5'-phosphate N-glycosylase/hydrolase</fullName>
        <ecNumber evidence="6">3.2.2.-</ecNumber>
    </recommendedName>
    <alternativeName>
        <fullName evidence="4 6">Queuosine-nucleotide N-glycosylase/hydrolase</fullName>
    </alternativeName>
</protein>
<comment type="catalytic activity">
    <reaction evidence="5 6">
        <text>queuosine 5'-phosphate + H2O = queuine + D-ribose 5-phosphate</text>
        <dbReference type="Rhea" id="RHEA:75387"/>
        <dbReference type="ChEBI" id="CHEBI:15377"/>
        <dbReference type="ChEBI" id="CHEBI:17433"/>
        <dbReference type="ChEBI" id="CHEBI:78346"/>
        <dbReference type="ChEBI" id="CHEBI:194371"/>
    </reaction>
    <physiologicalReaction direction="left-to-right" evidence="5 6">
        <dbReference type="Rhea" id="RHEA:75388"/>
    </physiologicalReaction>
</comment>
<proteinExistence type="inferred from homology"/>
<dbReference type="Proteomes" id="UP000184073">
    <property type="component" value="Unassembled WGS sequence"/>
</dbReference>
<evidence type="ECO:0000256" key="3">
    <source>
        <dbReference type="ARBA" id="ARBA00035306"/>
    </source>
</evidence>